<name>A0ABQ6G621_9BACL</name>
<dbReference type="EMBL" id="BSSQ01000001">
    <property type="protein sequence ID" value="GLX65750.1"/>
    <property type="molecule type" value="Genomic_DNA"/>
</dbReference>
<reference evidence="3 4" key="1">
    <citation type="submission" date="2023-03" db="EMBL/GenBank/DDBJ databases">
        <title>Draft genome sequence of the bacteria which degrade cell wall of Tricholomamatutake.</title>
        <authorList>
            <person name="Konishi Y."/>
            <person name="Fukuta Y."/>
            <person name="Shirasaka N."/>
        </authorList>
    </citation>
    <scope>NUCLEOTIDE SEQUENCE [LARGE SCALE GENOMIC DNA]</scope>
    <source>
        <strain evidence="4">mu1</strain>
    </source>
</reference>
<evidence type="ECO:0000313" key="4">
    <source>
        <dbReference type="Proteomes" id="UP001157114"/>
    </source>
</evidence>
<proteinExistence type="predicted"/>
<evidence type="ECO:0000259" key="2">
    <source>
        <dbReference type="Pfam" id="PF04167"/>
    </source>
</evidence>
<dbReference type="PANTHER" id="PTHR39159:SF1">
    <property type="entry name" value="UPF0374 PROTEIN YGAC"/>
    <property type="match status" value="1"/>
</dbReference>
<dbReference type="Proteomes" id="UP001157114">
    <property type="component" value="Unassembled WGS sequence"/>
</dbReference>
<protein>
    <submittedName>
        <fullName evidence="3">DUF402 domain-containing protein</fullName>
    </submittedName>
</protein>
<dbReference type="InterPro" id="IPR035930">
    <property type="entry name" value="FomD-like_sf"/>
</dbReference>
<sequence>MEQTFRIKALKYGELLHYEWDTDLLEEGDGYVFVLGRYGRKLQHHTKQSVFTVNNWSIEFFSSKHWFTVSAGIVDGQINEYYCNINMPAVKNGNEISFIDLDLDLVQRGGKWMVIDEDEFAENAGKFGYPEQLIRQVREELAALEARVAAREFPFDGTIERLMAQIPQQQELKR</sequence>
<gene>
    <name evidence="3" type="ORF">MU1_00940</name>
</gene>
<dbReference type="PANTHER" id="PTHR39159">
    <property type="match status" value="1"/>
</dbReference>
<keyword evidence="4" id="KW-1185">Reference proteome</keyword>
<comment type="caution">
    <text evidence="3">The sequence shown here is derived from an EMBL/GenBank/DDBJ whole genome shotgun (WGS) entry which is preliminary data.</text>
</comment>
<accession>A0ABQ6G621</accession>
<dbReference type="Pfam" id="PF04167">
    <property type="entry name" value="DUF402"/>
    <property type="match status" value="1"/>
</dbReference>
<dbReference type="SUPFAM" id="SSF159234">
    <property type="entry name" value="FomD-like"/>
    <property type="match status" value="1"/>
</dbReference>
<organism evidence="3 4">
    <name type="scientific">Paenibacillus glycanilyticus</name>
    <dbReference type="NCBI Taxonomy" id="126569"/>
    <lineage>
        <taxon>Bacteria</taxon>
        <taxon>Bacillati</taxon>
        <taxon>Bacillota</taxon>
        <taxon>Bacilli</taxon>
        <taxon>Bacillales</taxon>
        <taxon>Paenibacillaceae</taxon>
        <taxon>Paenibacillus</taxon>
    </lineage>
</organism>
<feature type="domain" description="DUF402" evidence="2">
    <location>
        <begin position="49"/>
        <end position="153"/>
    </location>
</feature>
<dbReference type="Gene3D" id="2.40.380.10">
    <property type="entry name" value="FomD-like"/>
    <property type="match status" value="1"/>
</dbReference>
<dbReference type="InterPro" id="IPR007295">
    <property type="entry name" value="DUF402"/>
</dbReference>
<evidence type="ECO:0000256" key="1">
    <source>
        <dbReference type="ARBA" id="ARBA00022801"/>
    </source>
</evidence>
<dbReference type="InterPro" id="IPR050212">
    <property type="entry name" value="Ntdp-like"/>
</dbReference>
<dbReference type="RefSeq" id="WP_284236424.1">
    <property type="nucleotide sequence ID" value="NZ_BSSQ01000001.1"/>
</dbReference>
<evidence type="ECO:0000313" key="3">
    <source>
        <dbReference type="EMBL" id="GLX65750.1"/>
    </source>
</evidence>
<keyword evidence="1" id="KW-0378">Hydrolase</keyword>